<organism evidence="2 3">
    <name type="scientific">Sedimenticola selenatireducens</name>
    <dbReference type="NCBI Taxonomy" id="191960"/>
    <lineage>
        <taxon>Bacteria</taxon>
        <taxon>Pseudomonadati</taxon>
        <taxon>Pseudomonadota</taxon>
        <taxon>Gammaproteobacteria</taxon>
        <taxon>Chromatiales</taxon>
        <taxon>Sedimenticolaceae</taxon>
        <taxon>Sedimenticola</taxon>
    </lineage>
</organism>
<name>A0A2N6CSB6_9GAMM</name>
<gene>
    <name evidence="2" type="ORF">C0630_18980</name>
</gene>
<dbReference type="EMBL" id="PKUN01000030">
    <property type="protein sequence ID" value="PLX59972.1"/>
    <property type="molecule type" value="Genomic_DNA"/>
</dbReference>
<dbReference type="Proteomes" id="UP000235015">
    <property type="component" value="Unassembled WGS sequence"/>
</dbReference>
<dbReference type="STRING" id="1111735.GCA_000428045_02270"/>
<evidence type="ECO:0000313" key="2">
    <source>
        <dbReference type="EMBL" id="PLX59972.1"/>
    </source>
</evidence>
<sequence length="141" mass="15032">MTSDTPPFMNYRALLLGALMLTAISLGMIILALLLDVQKATAPQLLTLSALWIAPGIFTGLKARDGRLLHGMVTGLAGALLLSLLIYLMPQVAVLQQLAGDKSVVVIILGGLWGAVGGLFAEIVHLRRVRKGRGQNSQVRH</sequence>
<dbReference type="RefSeq" id="WP_273440989.1">
    <property type="nucleotide sequence ID" value="NZ_CAXXYC010000003.1"/>
</dbReference>
<comment type="caution">
    <text evidence="2">The sequence shown here is derived from an EMBL/GenBank/DDBJ whole genome shotgun (WGS) entry which is preliminary data.</text>
</comment>
<feature type="transmembrane region" description="Helical" evidence="1">
    <location>
        <begin position="12"/>
        <end position="35"/>
    </location>
</feature>
<feature type="transmembrane region" description="Helical" evidence="1">
    <location>
        <begin position="41"/>
        <end position="61"/>
    </location>
</feature>
<protein>
    <submittedName>
        <fullName evidence="2">Glyoxalase</fullName>
    </submittedName>
</protein>
<feature type="transmembrane region" description="Helical" evidence="1">
    <location>
        <begin position="68"/>
        <end position="89"/>
    </location>
</feature>
<feature type="transmembrane region" description="Helical" evidence="1">
    <location>
        <begin position="104"/>
        <end position="124"/>
    </location>
</feature>
<keyword evidence="1" id="KW-1133">Transmembrane helix</keyword>
<proteinExistence type="predicted"/>
<evidence type="ECO:0000313" key="3">
    <source>
        <dbReference type="Proteomes" id="UP000235015"/>
    </source>
</evidence>
<reference evidence="2 3" key="1">
    <citation type="submission" date="2017-11" db="EMBL/GenBank/DDBJ databases">
        <title>Genome-resolved metagenomics identifies genetic mobility, metabolic interactions, and unexpected diversity in perchlorate-reducing communities.</title>
        <authorList>
            <person name="Barnum T.P."/>
            <person name="Figueroa I.A."/>
            <person name="Carlstrom C.I."/>
            <person name="Lucas L.N."/>
            <person name="Engelbrektson A.L."/>
            <person name="Coates J.D."/>
        </authorList>
    </citation>
    <scope>NUCLEOTIDE SEQUENCE [LARGE SCALE GENOMIC DNA]</scope>
    <source>
        <strain evidence="2">BM301</strain>
    </source>
</reference>
<dbReference type="AlphaFoldDB" id="A0A2N6CSB6"/>
<keyword evidence="1" id="KW-0812">Transmembrane</keyword>
<evidence type="ECO:0000256" key="1">
    <source>
        <dbReference type="SAM" id="Phobius"/>
    </source>
</evidence>
<keyword evidence="1" id="KW-0472">Membrane</keyword>
<accession>A0A2N6CSB6</accession>